<reference evidence="1" key="1">
    <citation type="journal article" date="2023" name="G3 (Bethesda)">
        <title>A reference genome for the long-term kleptoplast-retaining sea slug Elysia crispata morphotype clarki.</title>
        <authorList>
            <person name="Eastman K.E."/>
            <person name="Pendleton A.L."/>
            <person name="Shaikh M.A."/>
            <person name="Suttiyut T."/>
            <person name="Ogas R."/>
            <person name="Tomko P."/>
            <person name="Gavelis G."/>
            <person name="Widhalm J.R."/>
            <person name="Wisecaver J.H."/>
        </authorList>
    </citation>
    <scope>NUCLEOTIDE SEQUENCE</scope>
    <source>
        <strain evidence="1">ECLA1</strain>
    </source>
</reference>
<sequence length="101" mass="11545">MNQLYAELCRLSRNNIGTFKLFGLCASISWPTNKSYREMNVFSGLLGKVSRRAVLYLCSKLGTLVSRAMQWEFFLKRRKKCVLGQLVDQMMLSGSNLRASL</sequence>
<proteinExistence type="predicted"/>
<evidence type="ECO:0000313" key="1">
    <source>
        <dbReference type="EMBL" id="KAK3766550.1"/>
    </source>
</evidence>
<accession>A0AAE0ZC40</accession>
<evidence type="ECO:0000313" key="2">
    <source>
        <dbReference type="Proteomes" id="UP001283361"/>
    </source>
</evidence>
<gene>
    <name evidence="1" type="ORF">RRG08_028668</name>
</gene>
<keyword evidence="2" id="KW-1185">Reference proteome</keyword>
<dbReference type="Proteomes" id="UP001283361">
    <property type="component" value="Unassembled WGS sequence"/>
</dbReference>
<protein>
    <submittedName>
        <fullName evidence="1">Uncharacterized protein</fullName>
    </submittedName>
</protein>
<organism evidence="1 2">
    <name type="scientific">Elysia crispata</name>
    <name type="common">lettuce slug</name>
    <dbReference type="NCBI Taxonomy" id="231223"/>
    <lineage>
        <taxon>Eukaryota</taxon>
        <taxon>Metazoa</taxon>
        <taxon>Spiralia</taxon>
        <taxon>Lophotrochozoa</taxon>
        <taxon>Mollusca</taxon>
        <taxon>Gastropoda</taxon>
        <taxon>Heterobranchia</taxon>
        <taxon>Euthyneura</taxon>
        <taxon>Panpulmonata</taxon>
        <taxon>Sacoglossa</taxon>
        <taxon>Placobranchoidea</taxon>
        <taxon>Plakobranchidae</taxon>
        <taxon>Elysia</taxon>
    </lineage>
</organism>
<dbReference type="AlphaFoldDB" id="A0AAE0ZC40"/>
<name>A0AAE0ZC40_9GAST</name>
<comment type="caution">
    <text evidence="1">The sequence shown here is derived from an EMBL/GenBank/DDBJ whole genome shotgun (WGS) entry which is preliminary data.</text>
</comment>
<dbReference type="EMBL" id="JAWDGP010004210">
    <property type="protein sequence ID" value="KAK3766550.1"/>
    <property type="molecule type" value="Genomic_DNA"/>
</dbReference>